<feature type="compositionally biased region" description="Gly residues" evidence="5">
    <location>
        <begin position="162"/>
        <end position="178"/>
    </location>
</feature>
<dbReference type="GO" id="GO:0046854">
    <property type="term" value="P:phosphatidylinositol phosphate biosynthetic process"/>
    <property type="evidence" value="ECO:0007669"/>
    <property type="project" value="TreeGrafter"/>
</dbReference>
<organism evidence="8">
    <name type="scientific">Thrips palmi</name>
    <name type="common">Melon thrips</name>
    <dbReference type="NCBI Taxonomy" id="161013"/>
    <lineage>
        <taxon>Eukaryota</taxon>
        <taxon>Metazoa</taxon>
        <taxon>Ecdysozoa</taxon>
        <taxon>Arthropoda</taxon>
        <taxon>Hexapoda</taxon>
        <taxon>Insecta</taxon>
        <taxon>Pterygota</taxon>
        <taxon>Neoptera</taxon>
        <taxon>Paraneoptera</taxon>
        <taxon>Thysanoptera</taxon>
        <taxon>Terebrantia</taxon>
        <taxon>Thripoidea</taxon>
        <taxon>Thripidae</taxon>
        <taxon>Thrips</taxon>
    </lineage>
</organism>
<dbReference type="GeneID" id="117646413"/>
<comment type="similarity">
    <text evidence="1 4">Belongs to the inositol phosphokinase (IPK) family.</text>
</comment>
<evidence type="ECO:0000256" key="1">
    <source>
        <dbReference type="ARBA" id="ARBA00007374"/>
    </source>
</evidence>
<accession>A0A6P8Z0S3</accession>
<proteinExistence type="inferred from homology"/>
<dbReference type="GO" id="GO:0032958">
    <property type="term" value="P:inositol phosphate biosynthetic process"/>
    <property type="evidence" value="ECO:0007669"/>
    <property type="project" value="InterPro"/>
</dbReference>
<dbReference type="RefSeq" id="XP_034243211.1">
    <property type="nucleotide sequence ID" value="XM_034387320.1"/>
</dbReference>
<evidence type="ECO:0000313" key="8">
    <source>
        <dbReference type="RefSeq" id="XP_034243211.1"/>
    </source>
</evidence>
<dbReference type="GO" id="GO:0005634">
    <property type="term" value="C:nucleus"/>
    <property type="evidence" value="ECO:0007669"/>
    <property type="project" value="TreeGrafter"/>
</dbReference>
<feature type="compositionally biased region" description="Low complexity" evidence="5">
    <location>
        <begin position="573"/>
        <end position="584"/>
    </location>
</feature>
<feature type="region of interest" description="Disordered" evidence="5">
    <location>
        <begin position="143"/>
        <end position="182"/>
    </location>
</feature>
<feature type="compositionally biased region" description="Basic and acidic residues" evidence="5">
    <location>
        <begin position="13"/>
        <end position="25"/>
    </location>
</feature>
<evidence type="ECO:0000256" key="3">
    <source>
        <dbReference type="ARBA" id="ARBA00022777"/>
    </source>
</evidence>
<dbReference type="InterPro" id="IPR005522">
    <property type="entry name" value="IPK"/>
</dbReference>
<feature type="compositionally biased region" description="Acidic residues" evidence="5">
    <location>
        <begin position="537"/>
        <end position="550"/>
    </location>
</feature>
<evidence type="ECO:0000313" key="6">
    <source>
        <dbReference type="Proteomes" id="UP000515158"/>
    </source>
</evidence>
<evidence type="ECO:0000256" key="2">
    <source>
        <dbReference type="ARBA" id="ARBA00022679"/>
    </source>
</evidence>
<dbReference type="InterPro" id="IPR038286">
    <property type="entry name" value="IPK_sf"/>
</dbReference>
<protein>
    <recommendedName>
        <fullName evidence="4">Kinase</fullName>
        <ecNumber evidence="4">2.7.-.-</ecNumber>
    </recommendedName>
</protein>
<dbReference type="OrthoDB" id="2573163at2759"/>
<dbReference type="Pfam" id="PF03770">
    <property type="entry name" value="IPK"/>
    <property type="match status" value="1"/>
</dbReference>
<sequence length="683" mass="74615">MVYLVSGWGMGDSTERVSKYGDHQEQQQPQQQQDVAQDRQQNNNPDSSPSSPSSPTGGSSSLPLQLDLLHIEDNSEVALHPLHNQVGGHTRLLLLNQSTICKPLNSRELNFYQNIPLDIKTFVPKYKGVMQATHSGAVTLDKRYSPSFRDEPRAAKRKREVGGSGSTSGAAAGQGGGSSSTAGTAGVLRMKVQREGAASASSSNGSQLFLLLENITSRYRQPCILDLKMGTRQHGDDASAEKRSKQMAKCAASTSASLGVRLCGMQVYQADTDNYVKRDKYWGRELSEEGLKAAMYRFFHNGYQLRTQVIRRILGRLESLRRAIERQCSYRFYSCSLLMVYEGCEWDHMTPRRHSVHSVPSASTDNQRRCSQDFLINDESTQDSSDNSRSAGCCYDADASNSSMDFLMSPRHELGDGDGHSELDDDVSQDSHQRGFGEAAARGAKNSSSSSSFFPISEDTMFLDTPPSSQPRDMPDSMPSPWMLYSSGVGQFGDFCSSPPHSSEELSSDLELQMKPQMGAKRVRQQLRYDQDGGQGTEEEDEEDDEDEELSPSATDRSLASIANKRLRPRRPTPLGGHTAAMGHGSHGGHSQEAKAKRLNRISPPSPHAAQGDGEDDLAPAIRVDVRMIDFAHTTLAAATSSSASPSTTSSTPSGTVHHGPDCGFLTGLDSLRRILMEILSED</sequence>
<dbReference type="RefSeq" id="XP_034243210.1">
    <property type="nucleotide sequence ID" value="XM_034387319.1"/>
</dbReference>
<keyword evidence="6" id="KW-1185">Reference proteome</keyword>
<dbReference type="PANTHER" id="PTHR12400:SF21">
    <property type="entry name" value="KINASE"/>
    <property type="match status" value="1"/>
</dbReference>
<dbReference type="Proteomes" id="UP000515158">
    <property type="component" value="Unplaced"/>
</dbReference>
<dbReference type="SUPFAM" id="SSF56104">
    <property type="entry name" value="SAICAR synthase-like"/>
    <property type="match status" value="1"/>
</dbReference>
<feature type="region of interest" description="Disordered" evidence="5">
    <location>
        <begin position="638"/>
        <end position="661"/>
    </location>
</feature>
<dbReference type="AlphaFoldDB" id="A0A6P8Z0S3"/>
<dbReference type="PANTHER" id="PTHR12400">
    <property type="entry name" value="INOSITOL POLYPHOSPHATE KINASE"/>
    <property type="match status" value="1"/>
</dbReference>
<dbReference type="EC" id="2.7.-.-" evidence="4"/>
<feature type="compositionally biased region" description="Basic and acidic residues" evidence="5">
    <location>
        <begin position="410"/>
        <end position="422"/>
    </location>
</feature>
<dbReference type="KEGG" id="tpal:117646413"/>
<keyword evidence="3 4" id="KW-0418">Kinase</keyword>
<name>A0A6P8Z0S3_THRPL</name>
<evidence type="ECO:0000313" key="7">
    <source>
        <dbReference type="RefSeq" id="XP_034243210.1"/>
    </source>
</evidence>
<feature type="region of interest" description="Disordered" evidence="5">
    <location>
        <begin position="494"/>
        <end position="615"/>
    </location>
</feature>
<dbReference type="GO" id="GO:0005737">
    <property type="term" value="C:cytoplasm"/>
    <property type="evidence" value="ECO:0007669"/>
    <property type="project" value="TreeGrafter"/>
</dbReference>
<feature type="region of interest" description="Disordered" evidence="5">
    <location>
        <begin position="405"/>
        <end position="482"/>
    </location>
</feature>
<feature type="compositionally biased region" description="Basic and acidic residues" evidence="5">
    <location>
        <begin position="143"/>
        <end position="154"/>
    </location>
</feature>
<dbReference type="Gene3D" id="3.30.470.160">
    <property type="entry name" value="Inositol polyphosphate kinase"/>
    <property type="match status" value="1"/>
</dbReference>
<evidence type="ECO:0000256" key="5">
    <source>
        <dbReference type="SAM" id="MobiDB-lite"/>
    </source>
</evidence>
<feature type="compositionally biased region" description="Low complexity" evidence="5">
    <location>
        <begin position="26"/>
        <end position="63"/>
    </location>
</feature>
<feature type="compositionally biased region" description="Low complexity" evidence="5">
    <location>
        <begin position="638"/>
        <end position="654"/>
    </location>
</feature>
<keyword evidence="2 4" id="KW-0808">Transferase</keyword>
<dbReference type="GO" id="GO:0000828">
    <property type="term" value="F:inositol hexakisphosphate kinase activity"/>
    <property type="evidence" value="ECO:0007669"/>
    <property type="project" value="TreeGrafter"/>
</dbReference>
<evidence type="ECO:0000256" key="4">
    <source>
        <dbReference type="RuleBase" id="RU363090"/>
    </source>
</evidence>
<gene>
    <name evidence="7 8" type="primary">LOC117646413</name>
</gene>
<reference evidence="7 8" key="1">
    <citation type="submission" date="2025-04" db="UniProtKB">
        <authorList>
            <consortium name="RefSeq"/>
        </authorList>
    </citation>
    <scope>IDENTIFICATION</scope>
    <source>
        <tissue evidence="7 8">Total insect</tissue>
    </source>
</reference>
<feature type="region of interest" description="Disordered" evidence="5">
    <location>
        <begin position="1"/>
        <end position="63"/>
    </location>
</feature>